<feature type="compositionally biased region" description="Polar residues" evidence="1">
    <location>
        <begin position="21"/>
        <end position="41"/>
    </location>
</feature>
<dbReference type="PANTHER" id="PTHR46333">
    <property type="entry name" value="CYTOKINESIS PROTEIN 3"/>
    <property type="match status" value="1"/>
</dbReference>
<evidence type="ECO:0000259" key="2">
    <source>
        <dbReference type="PROSITE" id="PS51352"/>
    </source>
</evidence>
<dbReference type="EMBL" id="LFZO01000135">
    <property type="protein sequence ID" value="KXT12943.1"/>
    <property type="molecule type" value="Genomic_DNA"/>
</dbReference>
<reference evidence="3 4" key="1">
    <citation type="submission" date="2015-07" db="EMBL/GenBank/DDBJ databases">
        <title>Comparative genomics of the Sigatoka disease complex on banana suggests a link between parallel evolutionary changes in Pseudocercospora fijiensis and Pseudocercospora eumusae and increased virulence on the banana host.</title>
        <authorList>
            <person name="Chang T.-C."/>
            <person name="Salvucci A."/>
            <person name="Crous P.W."/>
            <person name="Stergiopoulos I."/>
        </authorList>
    </citation>
    <scope>NUCLEOTIDE SEQUENCE [LARGE SCALE GENOMIC DNA]</scope>
    <source>
        <strain evidence="3 4">CBS 116634</strain>
    </source>
</reference>
<dbReference type="CDD" id="cd02947">
    <property type="entry name" value="TRX_family"/>
    <property type="match status" value="1"/>
</dbReference>
<dbReference type="InterPro" id="IPR038765">
    <property type="entry name" value="Papain-like_cys_pep_sf"/>
</dbReference>
<dbReference type="InterPro" id="IPR052557">
    <property type="entry name" value="CAP/Cytokinesis_protein"/>
</dbReference>
<keyword evidence="4" id="KW-1185">Reference proteome</keyword>
<comment type="caution">
    <text evidence="3">The sequence shown here is derived from an EMBL/GenBank/DDBJ whole genome shotgun (WGS) entry which is preliminary data.</text>
</comment>
<protein>
    <recommendedName>
        <fullName evidence="2">Thioredoxin domain-containing protein</fullName>
    </recommendedName>
</protein>
<feature type="region of interest" description="Disordered" evidence="1">
    <location>
        <begin position="19"/>
        <end position="259"/>
    </location>
</feature>
<feature type="domain" description="Thioredoxin" evidence="2">
    <location>
        <begin position="342"/>
        <end position="483"/>
    </location>
</feature>
<dbReference type="OrthoDB" id="6129702at2759"/>
<dbReference type="Gene3D" id="3.40.30.10">
    <property type="entry name" value="Glutaredoxin"/>
    <property type="match status" value="1"/>
</dbReference>
<organism evidence="3 4">
    <name type="scientific">Pseudocercospora musae</name>
    <dbReference type="NCBI Taxonomy" id="113226"/>
    <lineage>
        <taxon>Eukaryota</taxon>
        <taxon>Fungi</taxon>
        <taxon>Dikarya</taxon>
        <taxon>Ascomycota</taxon>
        <taxon>Pezizomycotina</taxon>
        <taxon>Dothideomycetes</taxon>
        <taxon>Dothideomycetidae</taxon>
        <taxon>Mycosphaerellales</taxon>
        <taxon>Mycosphaerellaceae</taxon>
        <taxon>Pseudocercospora</taxon>
    </lineage>
</organism>
<dbReference type="GO" id="GO:0005737">
    <property type="term" value="C:cytoplasm"/>
    <property type="evidence" value="ECO:0007669"/>
    <property type="project" value="TreeGrafter"/>
</dbReference>
<feature type="region of interest" description="Disordered" evidence="1">
    <location>
        <begin position="272"/>
        <end position="345"/>
    </location>
</feature>
<sequence length="852" mass="91750">MAEEPRATSIAERIAALKLQSAGNIPVNSNVPPAATKSSTAPSIQTPRPRPPPPPRPSLPSRSDRSQTSTLPPVADQVPPADRLGNRPNGPTNGASRPPLPSRTSTQSAVSPPPLPNRTPSGRPSPALPPRRPSEAPSQTAYDRSRRGSTDSQGSVATTRSSVSGVSNATSYTSQGQGFNPNRTVKAPDYNPEQLPALPPKRTKEEKEAADRKYNGIRPALRPSRSTPKVSQVQQGTTPPPPVPRQQAVAPPMLPGRTNSIPQAQMLAIEAPRPQSRPELPTRAPSVAVPANTEPCHPTRPKRSALDFGMNKATNEAPQVPASRPDSSRPVNGAPPPIPTNSKPDLAALQASKPKLNGTTAPACGVAQAGPVAISSYAQFSHILSSHRIVVGDFYADWCGPCRNFAPDYERLSLEYSRPNQIAFIKINTDHNKDVAQAYQIQCWPTIFIFESGREIEKFEGANEWGIVSTIKETARKARINLAAPVSAPAAPVATPSVHSSCMHCRDFSGPDNHAARFPRESIPSQDLGWLAQQLTAPFPSHTDKARAIFTWLHHNIAYDVISFFGNNVKPSTPQNTLASGLAVCEGYAGLFAALAMKAGMEAVVVGGDGKGFGYTELQPGQPTPPQTSNHAWNAVRIDGGAWKLIDACWGAGIVQGAGQPYVKRFAPERFTQTNESFGLDHFPEDSSNQFRADGRRVTWPEYITGNKDGCGAQFYGGYVAEEGFDKTSFQPNAGKIVLSQQPGPTVRFSFQKICPHWDPDRNGKGPHYLYALAIDALEKDPRNHIPFETNGDVWWCDVPVGDLGRPGQKVTIMAFTSFGGKDGRGLTVQEYKRMKGKTGWGGGFMAAWEIA</sequence>
<dbReference type="InterPro" id="IPR036249">
    <property type="entry name" value="Thioredoxin-like_sf"/>
</dbReference>
<accession>A0A139IDW4</accession>
<dbReference type="SMART" id="SM00460">
    <property type="entry name" value="TGc"/>
    <property type="match status" value="1"/>
</dbReference>
<evidence type="ECO:0000256" key="1">
    <source>
        <dbReference type="SAM" id="MobiDB-lite"/>
    </source>
</evidence>
<dbReference type="SUPFAM" id="SSF52833">
    <property type="entry name" value="Thioredoxin-like"/>
    <property type="match status" value="1"/>
</dbReference>
<evidence type="ECO:0000313" key="4">
    <source>
        <dbReference type="Proteomes" id="UP000073492"/>
    </source>
</evidence>
<dbReference type="Pfam" id="PF00085">
    <property type="entry name" value="Thioredoxin"/>
    <property type="match status" value="1"/>
</dbReference>
<dbReference type="InterPro" id="IPR013766">
    <property type="entry name" value="Thioredoxin_domain"/>
</dbReference>
<dbReference type="InterPro" id="IPR002931">
    <property type="entry name" value="Transglutaminase-like"/>
</dbReference>
<dbReference type="Gene3D" id="3.10.620.30">
    <property type="match status" value="1"/>
</dbReference>
<dbReference type="Pfam" id="PF01841">
    <property type="entry name" value="Transglut_core"/>
    <property type="match status" value="1"/>
</dbReference>
<dbReference type="PANTHER" id="PTHR46333:SF5">
    <property type="entry name" value="TRANSGLUTAMINASE-LIKE DOMAIN-CONTAINING PROTEIN"/>
    <property type="match status" value="1"/>
</dbReference>
<dbReference type="AlphaFoldDB" id="A0A139IDW4"/>
<feature type="compositionally biased region" description="Polar residues" evidence="1">
    <location>
        <begin position="150"/>
        <end position="183"/>
    </location>
</feature>
<feature type="compositionally biased region" description="Basic and acidic residues" evidence="1">
    <location>
        <begin position="202"/>
        <end position="214"/>
    </location>
</feature>
<dbReference type="STRING" id="113226.A0A139IDW4"/>
<dbReference type="PROSITE" id="PS51352">
    <property type="entry name" value="THIOREDOXIN_2"/>
    <property type="match status" value="1"/>
</dbReference>
<proteinExistence type="predicted"/>
<name>A0A139IDW4_9PEZI</name>
<evidence type="ECO:0000313" key="3">
    <source>
        <dbReference type="EMBL" id="KXT12943.1"/>
    </source>
</evidence>
<feature type="compositionally biased region" description="Pro residues" evidence="1">
    <location>
        <begin position="48"/>
        <end position="58"/>
    </location>
</feature>
<gene>
    <name evidence="3" type="ORF">AC579_4113</name>
</gene>
<dbReference type="Proteomes" id="UP000073492">
    <property type="component" value="Unassembled WGS sequence"/>
</dbReference>
<dbReference type="SUPFAM" id="SSF54001">
    <property type="entry name" value="Cysteine proteinases"/>
    <property type="match status" value="1"/>
</dbReference>